<evidence type="ECO:0000256" key="4">
    <source>
        <dbReference type="ARBA" id="ARBA00016461"/>
    </source>
</evidence>
<evidence type="ECO:0000256" key="9">
    <source>
        <dbReference type="ARBA" id="ARBA00022748"/>
    </source>
</evidence>
<keyword evidence="6 12" id="KW-1003">Cell membrane</keyword>
<dbReference type="GO" id="GO:0015886">
    <property type="term" value="P:heme transport"/>
    <property type="evidence" value="ECO:0007669"/>
    <property type="project" value="InterPro"/>
</dbReference>
<dbReference type="AlphaFoldDB" id="A0A1W6ZQA7"/>
<dbReference type="Pfam" id="PF04995">
    <property type="entry name" value="CcmD"/>
    <property type="match status" value="1"/>
</dbReference>
<feature type="transmembrane region" description="Helical" evidence="12">
    <location>
        <begin position="6"/>
        <end position="30"/>
    </location>
</feature>
<evidence type="ECO:0000256" key="10">
    <source>
        <dbReference type="ARBA" id="ARBA00022989"/>
    </source>
</evidence>
<dbReference type="InterPro" id="IPR007078">
    <property type="entry name" value="Haem_export_protD_CcmD"/>
</dbReference>
<dbReference type="KEGG" id="psin:CAK95_07565"/>
<keyword evidence="8 12" id="KW-0812">Transmembrane</keyword>
<keyword evidence="9 12" id="KW-0201">Cytochrome c-type biogenesis</keyword>
<evidence type="ECO:0000256" key="3">
    <source>
        <dbReference type="ARBA" id="ARBA00008741"/>
    </source>
</evidence>
<reference evidence="13 14" key="1">
    <citation type="submission" date="2017-05" db="EMBL/GenBank/DDBJ databases">
        <title>Full genome sequence of Pseudorhodoplanes sinuspersici.</title>
        <authorList>
            <person name="Dastgheib S.M.M."/>
            <person name="Shavandi M."/>
            <person name="Tirandaz H."/>
        </authorList>
    </citation>
    <scope>NUCLEOTIDE SEQUENCE [LARGE SCALE GENOMIC DNA]</scope>
    <source>
        <strain evidence="13 14">RIPI110</strain>
    </source>
</reference>
<evidence type="ECO:0000256" key="12">
    <source>
        <dbReference type="RuleBase" id="RU363101"/>
    </source>
</evidence>
<comment type="function">
    <text evidence="1 12">Required for the export of heme to the periplasm for the biogenesis of c-type cytochromes.</text>
</comment>
<dbReference type="NCBIfam" id="TIGR03141">
    <property type="entry name" value="cytochro_ccmD"/>
    <property type="match status" value="1"/>
</dbReference>
<keyword evidence="5 12" id="KW-0813">Transport</keyword>
<dbReference type="STRING" id="1235591.CAK95_07565"/>
<evidence type="ECO:0000256" key="1">
    <source>
        <dbReference type="ARBA" id="ARBA00002442"/>
    </source>
</evidence>
<evidence type="ECO:0000256" key="2">
    <source>
        <dbReference type="ARBA" id="ARBA00004377"/>
    </source>
</evidence>
<dbReference type="GO" id="GO:0005886">
    <property type="term" value="C:plasma membrane"/>
    <property type="evidence" value="ECO:0007669"/>
    <property type="project" value="UniProtKB-SubCell"/>
</dbReference>
<comment type="subcellular location">
    <subcellularLocation>
        <location evidence="2 12">Cell inner membrane</location>
        <topology evidence="2 12">Single-pass membrane protein</topology>
    </subcellularLocation>
</comment>
<organism evidence="13 14">
    <name type="scientific">Pseudorhodoplanes sinuspersici</name>
    <dbReference type="NCBI Taxonomy" id="1235591"/>
    <lineage>
        <taxon>Bacteria</taxon>
        <taxon>Pseudomonadati</taxon>
        <taxon>Pseudomonadota</taxon>
        <taxon>Alphaproteobacteria</taxon>
        <taxon>Hyphomicrobiales</taxon>
        <taxon>Pseudorhodoplanes</taxon>
    </lineage>
</organism>
<evidence type="ECO:0000313" key="13">
    <source>
        <dbReference type="EMBL" id="ARP98954.1"/>
    </source>
</evidence>
<evidence type="ECO:0000256" key="6">
    <source>
        <dbReference type="ARBA" id="ARBA00022475"/>
    </source>
</evidence>
<name>A0A1W6ZQA7_9HYPH</name>
<accession>A0A1W6ZQA7</accession>
<keyword evidence="7 12" id="KW-0997">Cell inner membrane</keyword>
<protein>
    <recommendedName>
        <fullName evidence="4 12">Heme exporter protein D</fullName>
    </recommendedName>
</protein>
<dbReference type="GO" id="GO:0017004">
    <property type="term" value="P:cytochrome complex assembly"/>
    <property type="evidence" value="ECO:0007669"/>
    <property type="project" value="UniProtKB-KW"/>
</dbReference>
<evidence type="ECO:0000313" key="14">
    <source>
        <dbReference type="Proteomes" id="UP000194137"/>
    </source>
</evidence>
<keyword evidence="11 12" id="KW-0472">Membrane</keyword>
<evidence type="ECO:0000256" key="5">
    <source>
        <dbReference type="ARBA" id="ARBA00022448"/>
    </source>
</evidence>
<dbReference type="OrthoDB" id="7868669at2"/>
<evidence type="ECO:0000256" key="11">
    <source>
        <dbReference type="ARBA" id="ARBA00023136"/>
    </source>
</evidence>
<sequence length="68" mass="7545">MDLGPHATFIIAAYAASVFILALLIGWIAIENRSLKRTLADFEARGITRRSDERKSTLHKAEPHQSPA</sequence>
<proteinExistence type="inferred from homology"/>
<dbReference type="Proteomes" id="UP000194137">
    <property type="component" value="Chromosome"/>
</dbReference>
<dbReference type="EMBL" id="CP021112">
    <property type="protein sequence ID" value="ARP98954.1"/>
    <property type="molecule type" value="Genomic_DNA"/>
</dbReference>
<keyword evidence="14" id="KW-1185">Reference proteome</keyword>
<evidence type="ECO:0000256" key="7">
    <source>
        <dbReference type="ARBA" id="ARBA00022519"/>
    </source>
</evidence>
<comment type="similarity">
    <text evidence="3 12">Belongs to the CcmD/CycX/HelD family.</text>
</comment>
<dbReference type="RefSeq" id="WP_086087365.1">
    <property type="nucleotide sequence ID" value="NZ_CP021112.1"/>
</dbReference>
<gene>
    <name evidence="13" type="ORF">CAK95_07565</name>
</gene>
<evidence type="ECO:0000256" key="8">
    <source>
        <dbReference type="ARBA" id="ARBA00022692"/>
    </source>
</evidence>
<keyword evidence="10 12" id="KW-1133">Transmembrane helix</keyword>